<organism evidence="9 10">
    <name type="scientific">Mytilus edulis</name>
    <name type="common">Blue mussel</name>
    <dbReference type="NCBI Taxonomy" id="6550"/>
    <lineage>
        <taxon>Eukaryota</taxon>
        <taxon>Metazoa</taxon>
        <taxon>Spiralia</taxon>
        <taxon>Lophotrochozoa</taxon>
        <taxon>Mollusca</taxon>
        <taxon>Bivalvia</taxon>
        <taxon>Autobranchia</taxon>
        <taxon>Pteriomorphia</taxon>
        <taxon>Mytilida</taxon>
        <taxon>Mytiloidea</taxon>
        <taxon>Mytilidae</taxon>
        <taxon>Mytilinae</taxon>
        <taxon>Mytilus</taxon>
    </lineage>
</organism>
<dbReference type="InterPro" id="IPR011583">
    <property type="entry name" value="Chitinase_II/V-like_cat"/>
</dbReference>
<accession>A0A8S3RZL9</accession>
<dbReference type="GO" id="GO:0005975">
    <property type="term" value="P:carbohydrate metabolic process"/>
    <property type="evidence" value="ECO:0007669"/>
    <property type="project" value="InterPro"/>
</dbReference>
<dbReference type="PANTHER" id="PTHR11177:SF317">
    <property type="entry name" value="CHITINASE 12-RELATED"/>
    <property type="match status" value="1"/>
</dbReference>
<dbReference type="PANTHER" id="PTHR11177">
    <property type="entry name" value="CHITINASE"/>
    <property type="match status" value="1"/>
</dbReference>
<dbReference type="EMBL" id="CAJPWZ010001269">
    <property type="protein sequence ID" value="CAG2211652.1"/>
    <property type="molecule type" value="Genomic_DNA"/>
</dbReference>
<reference evidence="9" key="1">
    <citation type="submission" date="2021-03" db="EMBL/GenBank/DDBJ databases">
        <authorList>
            <person name="Bekaert M."/>
        </authorList>
    </citation>
    <scope>NUCLEOTIDE SEQUENCE</scope>
</reference>
<dbReference type="GO" id="GO:0008843">
    <property type="term" value="F:endochitinase activity"/>
    <property type="evidence" value="ECO:0007669"/>
    <property type="project" value="UniProtKB-EC"/>
</dbReference>
<dbReference type="InterPro" id="IPR017853">
    <property type="entry name" value="GH"/>
</dbReference>
<dbReference type="InterPro" id="IPR029070">
    <property type="entry name" value="Chitinase_insertion_sf"/>
</dbReference>
<keyword evidence="7" id="KW-0472">Membrane</keyword>
<feature type="region of interest" description="Disordered" evidence="6">
    <location>
        <begin position="904"/>
        <end position="925"/>
    </location>
</feature>
<evidence type="ECO:0000313" key="9">
    <source>
        <dbReference type="EMBL" id="CAG2211652.1"/>
    </source>
</evidence>
<evidence type="ECO:0000256" key="7">
    <source>
        <dbReference type="SAM" id="Phobius"/>
    </source>
</evidence>
<protein>
    <submittedName>
        <fullName evidence="9">E3.2.1.14</fullName>
        <ecNumber evidence="9">3.2.1.14</ecNumber>
    </submittedName>
</protein>
<evidence type="ECO:0000256" key="3">
    <source>
        <dbReference type="ARBA" id="ARBA00023157"/>
    </source>
</evidence>
<dbReference type="Gene3D" id="3.20.20.80">
    <property type="entry name" value="Glycosidases"/>
    <property type="match status" value="2"/>
</dbReference>
<name>A0A8S3RZL9_MYTED</name>
<dbReference type="InterPro" id="IPR001223">
    <property type="entry name" value="Glyco_hydro18_cat"/>
</dbReference>
<dbReference type="InterPro" id="IPR001579">
    <property type="entry name" value="Glyco_hydro_18_chit_AS"/>
</dbReference>
<gene>
    <name evidence="9" type="ORF">MEDL_25675</name>
</gene>
<dbReference type="Pfam" id="PF00704">
    <property type="entry name" value="Glyco_hydro_18"/>
    <property type="match status" value="2"/>
</dbReference>
<dbReference type="GO" id="GO:0006032">
    <property type="term" value="P:chitin catabolic process"/>
    <property type="evidence" value="ECO:0007669"/>
    <property type="project" value="TreeGrafter"/>
</dbReference>
<feature type="compositionally biased region" description="Polar residues" evidence="6">
    <location>
        <begin position="915"/>
        <end position="925"/>
    </location>
</feature>
<dbReference type="FunFam" id="3.20.20.80:FF:000007">
    <property type="entry name" value="Acidic mammalian chitinase"/>
    <property type="match status" value="2"/>
</dbReference>
<dbReference type="PROSITE" id="PS01095">
    <property type="entry name" value="GH18_1"/>
    <property type="match status" value="2"/>
</dbReference>
<dbReference type="FunFam" id="3.10.50.10:FF:000001">
    <property type="entry name" value="Chitinase 3-like 1"/>
    <property type="match status" value="2"/>
</dbReference>
<keyword evidence="3" id="KW-1015">Disulfide bond</keyword>
<dbReference type="EC" id="3.2.1.14" evidence="9"/>
<dbReference type="GO" id="GO:0008061">
    <property type="term" value="F:chitin binding"/>
    <property type="evidence" value="ECO:0007669"/>
    <property type="project" value="InterPro"/>
</dbReference>
<comment type="caution">
    <text evidence="9">The sequence shown here is derived from an EMBL/GenBank/DDBJ whole genome shotgun (WGS) entry which is preliminary data.</text>
</comment>
<feature type="domain" description="GH18" evidence="8">
    <location>
        <begin position="1"/>
        <end position="355"/>
    </location>
</feature>
<feature type="domain" description="GH18" evidence="8">
    <location>
        <begin position="533"/>
        <end position="903"/>
    </location>
</feature>
<evidence type="ECO:0000313" key="10">
    <source>
        <dbReference type="Proteomes" id="UP000683360"/>
    </source>
</evidence>
<dbReference type="CDD" id="cd02872">
    <property type="entry name" value="GH18_chitolectin_chitotriosidase"/>
    <property type="match status" value="2"/>
</dbReference>
<evidence type="ECO:0000256" key="4">
    <source>
        <dbReference type="ARBA" id="ARBA00023295"/>
    </source>
</evidence>
<keyword evidence="4 5" id="KW-0326">Glycosidase</keyword>
<keyword evidence="10" id="KW-1185">Reference proteome</keyword>
<evidence type="ECO:0000256" key="1">
    <source>
        <dbReference type="ARBA" id="ARBA00022729"/>
    </source>
</evidence>
<keyword evidence="2 5" id="KW-0378">Hydrolase</keyword>
<dbReference type="Gene3D" id="3.10.50.10">
    <property type="match status" value="2"/>
</dbReference>
<dbReference type="AlphaFoldDB" id="A0A8S3RZL9"/>
<dbReference type="SUPFAM" id="SSF54556">
    <property type="entry name" value="Chitinase insertion domain"/>
    <property type="match status" value="2"/>
</dbReference>
<evidence type="ECO:0000259" key="8">
    <source>
        <dbReference type="PROSITE" id="PS51910"/>
    </source>
</evidence>
<keyword evidence="1" id="KW-0732">Signal</keyword>
<dbReference type="SMART" id="SM00636">
    <property type="entry name" value="Glyco_18"/>
    <property type="match status" value="2"/>
</dbReference>
<evidence type="ECO:0000256" key="6">
    <source>
        <dbReference type="SAM" id="MobiDB-lite"/>
    </source>
</evidence>
<feature type="transmembrane region" description="Helical" evidence="7">
    <location>
        <begin position="439"/>
        <end position="460"/>
    </location>
</feature>
<dbReference type="Proteomes" id="UP000683360">
    <property type="component" value="Unassembled WGS sequence"/>
</dbReference>
<dbReference type="OrthoDB" id="73875at2759"/>
<dbReference type="PROSITE" id="PS51910">
    <property type="entry name" value="GH18_2"/>
    <property type="match status" value="2"/>
</dbReference>
<evidence type="ECO:0000256" key="2">
    <source>
        <dbReference type="ARBA" id="ARBA00022801"/>
    </source>
</evidence>
<dbReference type="InterPro" id="IPR050314">
    <property type="entry name" value="Glycosyl_Hydrlase_18"/>
</dbReference>
<keyword evidence="7" id="KW-1133">Transmembrane helix</keyword>
<proteinExistence type="predicted"/>
<sequence>MASDVDPYLCTHVIYAFAKVVGNNIEPYEWNDINEWGKGQYDMIRDVRSKNPSLKILLAIGGWNHGSDNFTLMVATQSNIEEFATNSVTFLRANGFDGLDLDWEYPANRGSPPEDKQRFTDLVQTLRTRYDNEMLISGRSRLLLTAAVAAGQSTIESAYEINKIAQHLDFINLMSYDLFSDYNSVTQHNSPLYKSLSPNEAFNVVSIQDFAIKMWLNGGTPKNKLILGIGTYGRSFVLQNTAQTGFGAPTMGAGTPGKFTKEKGFLSYYEICSNINNQGWTEGWLDDQQVPYAYKGDQWVGYDNSRSVAIKTKYVMDNHLGGGMIWAVDVDDFNDVCGLGKYPIITTMRNVFNGTVVPPIVQPTSQSTTLSTKGSTTHSSIKLSTTESLTTKSSTKISTSYTSTKASVSDSTINISITDSTKSAGFQDCCKSSNRSVDVVLGVLLTIALATVIGLLLFIFKLKGYEVVLLRFCIQKIKPEQYDNLKGPSVLPNVGYIYDEINIEDIVCHFRTVMNWYKGLVLLLPLSTVWANYKRVCYFTNWAQYRPGTGKYMASDVDPYLCTHVIYAFAKVVENTIVPYEWNDINEWAKGQYEMIRDVRSKNPALKILLAIGGWNHGSAPFTQVVATQSNIDAFATNSMTFLRANGFDGLDLDWEYPANRGSPPEDKQRFSQLVKTLRTKYDNEVLTSGKSRLMLTAAVAAGKSTIESAYEINKIAQYLDFINLMSYDLFSDYNSVTQHNSPLYKSLAPNEAYNIDFAVKMWLNGGTPKHKLIVGMATYGRSFTLRSLADTGFGAPTTGQGTAGTYTREKGFQSYYEICTNINNYGWTEGWLEEQQVPYAYKGDQWVGYDNPRSIELKTKYVIDNGLGGGMIWAIDIDDFHGSCGHGKYPLMTTMKNVFNGTAGPPDIEPTGKPGTSSTKGSTIYSSVTVPTTKSSTKGLTSYSSANGLTLYSSTNSRPMSKLTTKVSDSTTKTLLTDSSTKISITDSTKSSVSSGLQEGCKSNDESVVCTVCLAVSLILNIILTLIIFKLKGYEVIVRRVIIKKFKAEKYDNLKESSNVLPDVGYVSEKVNHQREVDQPASTEPRF</sequence>
<dbReference type="GO" id="GO:0005576">
    <property type="term" value="C:extracellular region"/>
    <property type="evidence" value="ECO:0007669"/>
    <property type="project" value="TreeGrafter"/>
</dbReference>
<evidence type="ECO:0000256" key="5">
    <source>
        <dbReference type="RuleBase" id="RU000489"/>
    </source>
</evidence>
<dbReference type="SUPFAM" id="SSF51445">
    <property type="entry name" value="(Trans)glycosidases"/>
    <property type="match status" value="2"/>
</dbReference>
<feature type="transmembrane region" description="Helical" evidence="7">
    <location>
        <begin position="1009"/>
        <end position="1030"/>
    </location>
</feature>
<keyword evidence="7" id="KW-0812">Transmembrane</keyword>